<dbReference type="PANTHER" id="PTHR45962:SF1">
    <property type="entry name" value="N-FATTY-ACYL-AMINO ACID SYNTHASE_HYDROLASE PM20D1"/>
    <property type="match status" value="1"/>
</dbReference>
<dbReference type="SUPFAM" id="SSF53187">
    <property type="entry name" value="Zn-dependent exopeptidases"/>
    <property type="match status" value="1"/>
</dbReference>
<dbReference type="GO" id="GO:0051603">
    <property type="term" value="P:proteolysis involved in protein catabolic process"/>
    <property type="evidence" value="ECO:0007669"/>
    <property type="project" value="TreeGrafter"/>
</dbReference>
<dbReference type="AlphaFoldDB" id="W0RFF2"/>
<dbReference type="SUPFAM" id="SSF55031">
    <property type="entry name" value="Bacterial exopeptidase dimerisation domain"/>
    <property type="match status" value="1"/>
</dbReference>
<dbReference type="RefSeq" id="WP_025409656.1">
    <property type="nucleotide sequence ID" value="NZ_CP007128.1"/>
</dbReference>
<dbReference type="PROSITE" id="PS00758">
    <property type="entry name" value="ARGE_DAPE_CPG2_1"/>
    <property type="match status" value="1"/>
</dbReference>
<dbReference type="InParanoid" id="W0RFF2"/>
<feature type="signal peptide" evidence="6">
    <location>
        <begin position="1"/>
        <end position="24"/>
    </location>
</feature>
<evidence type="ECO:0000256" key="3">
    <source>
        <dbReference type="ARBA" id="ARBA00022723"/>
    </source>
</evidence>
<dbReference type="InterPro" id="IPR036264">
    <property type="entry name" value="Bact_exopeptidase_dim_dom"/>
</dbReference>
<accession>W0RFF2</accession>
<evidence type="ECO:0000256" key="5">
    <source>
        <dbReference type="ARBA" id="ARBA00022833"/>
    </source>
</evidence>
<feature type="chain" id="PRO_5004794074" evidence="6">
    <location>
        <begin position="25"/>
        <end position="492"/>
    </location>
</feature>
<dbReference type="GO" id="GO:0046872">
    <property type="term" value="F:metal ion binding"/>
    <property type="evidence" value="ECO:0007669"/>
    <property type="project" value="UniProtKB-KW"/>
</dbReference>
<dbReference type="Gene3D" id="1.10.150.900">
    <property type="match status" value="1"/>
</dbReference>
<keyword evidence="4" id="KW-0378">Hydrolase</keyword>
<feature type="domain" description="Peptidase M20 dimerisation" evidence="7">
    <location>
        <begin position="238"/>
        <end position="384"/>
    </location>
</feature>
<sequence>MRHARFAPLTLAVSPALFAAALFAAPLAAQRVTKSPVYVPGQLAPHQQVARDVYKELVEIQSGVTTGNVTTAAVAMARRLRDAGILDSDVFVGGPRPEKHNVVARIRGKGGPNAGKPLLLLAHLDVVEALKADWSPEFDPFTFTEKDGYYYGRGTADDKAMAAIFVANAIRLKREGWVPDRDVIIALTADEESGAYNGVDWLLKNHKELVDAGMVINEGGGGTLRDGKPLFQALQVAQKVTTNLTLRATNRGGHSSVPRDDNAITSLADALSKVGRYHFPVHLSDVTREFFAKTAAVESPEIARAMRALAANPNDAAAAAAIARDDRYSSILRTTCVATMLSGGHATNALPQLAEANVNCRILPSETAEQVRDSLARVVNDTAVQVLIRTQRPTSPTSPLSPAIVGPVTQITRDMFGDIPVIPTMSTGANDSRFFLALGVPSYGVSGLFSDPKVDARAHGRDERMRVQSFYEGQEFLYRLTKALASANGTVP</sequence>
<name>W0RFF2_9BACT</name>
<evidence type="ECO:0000256" key="1">
    <source>
        <dbReference type="ARBA" id="ARBA00006247"/>
    </source>
</evidence>
<organism evidence="8 9">
    <name type="scientific">Gemmatirosa kalamazoonensis</name>
    <dbReference type="NCBI Taxonomy" id="861299"/>
    <lineage>
        <taxon>Bacteria</taxon>
        <taxon>Pseudomonadati</taxon>
        <taxon>Gemmatimonadota</taxon>
        <taxon>Gemmatimonadia</taxon>
        <taxon>Gemmatimonadales</taxon>
        <taxon>Gemmatimonadaceae</taxon>
        <taxon>Gemmatirosa</taxon>
    </lineage>
</organism>
<dbReference type="KEGG" id="gba:J421_0576"/>
<proteinExistence type="inferred from homology"/>
<dbReference type="PROSITE" id="PS00759">
    <property type="entry name" value="ARGE_DAPE_CPG2_2"/>
    <property type="match status" value="1"/>
</dbReference>
<dbReference type="Pfam" id="PF01546">
    <property type="entry name" value="Peptidase_M20"/>
    <property type="match status" value="1"/>
</dbReference>
<reference evidence="8 9" key="1">
    <citation type="journal article" date="2014" name="Genome Announc.">
        <title>Genome Sequence and Methylome of Soil Bacterium Gemmatirosa kalamazoonensis KBS708T, a Member of the Rarely Cultivated Gemmatimonadetes Phylum.</title>
        <authorList>
            <person name="Debruyn J.M."/>
            <person name="Radosevich M."/>
            <person name="Wommack K.E."/>
            <person name="Polson S.W."/>
            <person name="Hauser L.J."/>
            <person name="Fawaz M.N."/>
            <person name="Korlach J."/>
            <person name="Tsai Y.C."/>
        </authorList>
    </citation>
    <scope>NUCLEOTIDE SEQUENCE [LARGE SCALE GENOMIC DNA]</scope>
    <source>
        <strain evidence="8 9">KBS708</strain>
    </source>
</reference>
<dbReference type="InterPro" id="IPR002933">
    <property type="entry name" value="Peptidase_M20"/>
</dbReference>
<dbReference type="PATRIC" id="fig|861299.3.peg.588"/>
<keyword evidence="9" id="KW-1185">Reference proteome</keyword>
<dbReference type="PANTHER" id="PTHR45962">
    <property type="entry name" value="N-FATTY-ACYL-AMINO ACID SYNTHASE/HYDROLASE PM20D1"/>
    <property type="match status" value="1"/>
</dbReference>
<evidence type="ECO:0000313" key="9">
    <source>
        <dbReference type="Proteomes" id="UP000019151"/>
    </source>
</evidence>
<dbReference type="Proteomes" id="UP000019151">
    <property type="component" value="Chromosome"/>
</dbReference>
<dbReference type="Gene3D" id="3.30.70.360">
    <property type="match status" value="1"/>
</dbReference>
<evidence type="ECO:0000256" key="6">
    <source>
        <dbReference type="SAM" id="SignalP"/>
    </source>
</evidence>
<dbReference type="NCBIfam" id="NF006596">
    <property type="entry name" value="PRK09133.1"/>
    <property type="match status" value="1"/>
</dbReference>
<dbReference type="Pfam" id="PF07687">
    <property type="entry name" value="M20_dimer"/>
    <property type="match status" value="1"/>
</dbReference>
<dbReference type="eggNOG" id="COG0624">
    <property type="taxonomic scope" value="Bacteria"/>
</dbReference>
<dbReference type="Gene3D" id="3.40.630.10">
    <property type="entry name" value="Zn peptidases"/>
    <property type="match status" value="1"/>
</dbReference>
<dbReference type="InterPro" id="IPR011650">
    <property type="entry name" value="Peptidase_M20_dimer"/>
</dbReference>
<protein>
    <submittedName>
        <fullName evidence="8">Peptidase M20</fullName>
    </submittedName>
</protein>
<evidence type="ECO:0000313" key="8">
    <source>
        <dbReference type="EMBL" id="AHG88113.1"/>
    </source>
</evidence>
<evidence type="ECO:0000259" key="7">
    <source>
        <dbReference type="Pfam" id="PF07687"/>
    </source>
</evidence>
<keyword evidence="2" id="KW-0645">Protease</keyword>
<dbReference type="EMBL" id="CP007128">
    <property type="protein sequence ID" value="AHG88113.1"/>
    <property type="molecule type" value="Genomic_DNA"/>
</dbReference>
<comment type="similarity">
    <text evidence="1">Belongs to the peptidase M20A family.</text>
</comment>
<evidence type="ECO:0000256" key="2">
    <source>
        <dbReference type="ARBA" id="ARBA00022670"/>
    </source>
</evidence>
<keyword evidence="5" id="KW-0862">Zinc</keyword>
<keyword evidence="3" id="KW-0479">Metal-binding</keyword>
<dbReference type="InterPro" id="IPR001261">
    <property type="entry name" value="ArgE/DapE_CS"/>
</dbReference>
<dbReference type="GO" id="GO:0004180">
    <property type="term" value="F:carboxypeptidase activity"/>
    <property type="evidence" value="ECO:0007669"/>
    <property type="project" value="TreeGrafter"/>
</dbReference>
<dbReference type="HOGENOM" id="CLU_021802_11_2_0"/>
<dbReference type="InterPro" id="IPR047177">
    <property type="entry name" value="Pept_M20A"/>
</dbReference>
<evidence type="ECO:0000256" key="4">
    <source>
        <dbReference type="ARBA" id="ARBA00022801"/>
    </source>
</evidence>
<keyword evidence="6" id="KW-0732">Signal</keyword>
<gene>
    <name evidence="8" type="ORF">J421_0576</name>
</gene>